<proteinExistence type="predicted"/>
<accession>A0A5B0Q7N9</accession>
<sequence length="73" mass="8278">MKRGDASKIIACQISTLKAPPFEVVYNIDSRLVLSTVYLSRRSHRLPETGRGQATVDCHVFFFTTYLITTLNE</sequence>
<dbReference type="AlphaFoldDB" id="A0A5B0Q7N9"/>
<keyword evidence="2" id="KW-1185">Reference proteome</keyword>
<reference evidence="1 2" key="1">
    <citation type="submission" date="2019-05" db="EMBL/GenBank/DDBJ databases">
        <title>Emergence of the Ug99 lineage of the wheat stem rust pathogen through somatic hybridization.</title>
        <authorList>
            <person name="Li F."/>
            <person name="Upadhyaya N.M."/>
            <person name="Sperschneider J."/>
            <person name="Matny O."/>
            <person name="Nguyen-Phuc H."/>
            <person name="Mago R."/>
            <person name="Raley C."/>
            <person name="Miller M.E."/>
            <person name="Silverstein K.A.T."/>
            <person name="Henningsen E."/>
            <person name="Hirsch C.D."/>
            <person name="Visser B."/>
            <person name="Pretorius Z.A."/>
            <person name="Steffenson B.J."/>
            <person name="Schwessinger B."/>
            <person name="Dodds P.N."/>
            <person name="Figueroa M."/>
        </authorList>
    </citation>
    <scope>NUCLEOTIDE SEQUENCE [LARGE SCALE GENOMIC DNA]</scope>
    <source>
        <strain evidence="1">21-0</strain>
    </source>
</reference>
<evidence type="ECO:0000313" key="2">
    <source>
        <dbReference type="Proteomes" id="UP000324748"/>
    </source>
</evidence>
<protein>
    <submittedName>
        <fullName evidence="1">Uncharacterized protein</fullName>
    </submittedName>
</protein>
<gene>
    <name evidence="1" type="ORF">PGT21_030147</name>
</gene>
<dbReference type="EMBL" id="VSWC01000028">
    <property type="protein sequence ID" value="KAA1108984.1"/>
    <property type="molecule type" value="Genomic_DNA"/>
</dbReference>
<dbReference type="Proteomes" id="UP000324748">
    <property type="component" value="Unassembled WGS sequence"/>
</dbReference>
<comment type="caution">
    <text evidence="1">The sequence shown here is derived from an EMBL/GenBank/DDBJ whole genome shotgun (WGS) entry which is preliminary data.</text>
</comment>
<evidence type="ECO:0000313" key="1">
    <source>
        <dbReference type="EMBL" id="KAA1108984.1"/>
    </source>
</evidence>
<organism evidence="1 2">
    <name type="scientific">Puccinia graminis f. sp. tritici</name>
    <dbReference type="NCBI Taxonomy" id="56615"/>
    <lineage>
        <taxon>Eukaryota</taxon>
        <taxon>Fungi</taxon>
        <taxon>Dikarya</taxon>
        <taxon>Basidiomycota</taxon>
        <taxon>Pucciniomycotina</taxon>
        <taxon>Pucciniomycetes</taxon>
        <taxon>Pucciniales</taxon>
        <taxon>Pucciniaceae</taxon>
        <taxon>Puccinia</taxon>
    </lineage>
</organism>
<name>A0A5B0Q7N9_PUCGR</name>